<proteinExistence type="predicted"/>
<organism evidence="1 2">
    <name type="scientific">Symmachiella dynata</name>
    <dbReference type="NCBI Taxonomy" id="2527995"/>
    <lineage>
        <taxon>Bacteria</taxon>
        <taxon>Pseudomonadati</taxon>
        <taxon>Planctomycetota</taxon>
        <taxon>Planctomycetia</taxon>
        <taxon>Planctomycetales</taxon>
        <taxon>Planctomycetaceae</taxon>
        <taxon>Symmachiella</taxon>
    </lineage>
</organism>
<gene>
    <name evidence="1" type="ORF">Mal52_16990</name>
</gene>
<protein>
    <submittedName>
        <fullName evidence="1">Uncharacterized protein</fullName>
    </submittedName>
</protein>
<evidence type="ECO:0000313" key="2">
    <source>
        <dbReference type="Proteomes" id="UP000319383"/>
    </source>
</evidence>
<sequence length="49" mass="5812">MITRPEYVFDTNRKLTRMGMTDQELRTARSPSVQLRFPVHRPRASMTCE</sequence>
<dbReference type="Proteomes" id="UP000319383">
    <property type="component" value="Chromosome"/>
</dbReference>
<evidence type="ECO:0000313" key="1">
    <source>
        <dbReference type="EMBL" id="QDU43227.1"/>
    </source>
</evidence>
<dbReference type="KEGG" id="sdyn:Mal52_16990"/>
<keyword evidence="2" id="KW-1185">Reference proteome</keyword>
<dbReference type="EMBL" id="CP036276">
    <property type="protein sequence ID" value="QDU43227.1"/>
    <property type="molecule type" value="Genomic_DNA"/>
</dbReference>
<reference evidence="1 2" key="1">
    <citation type="submission" date="2019-02" db="EMBL/GenBank/DDBJ databases">
        <title>Deep-cultivation of Planctomycetes and their phenomic and genomic characterization uncovers novel biology.</title>
        <authorList>
            <person name="Wiegand S."/>
            <person name="Jogler M."/>
            <person name="Boedeker C."/>
            <person name="Pinto D."/>
            <person name="Vollmers J."/>
            <person name="Rivas-Marin E."/>
            <person name="Kohn T."/>
            <person name="Peeters S.H."/>
            <person name="Heuer A."/>
            <person name="Rast P."/>
            <person name="Oberbeckmann S."/>
            <person name="Bunk B."/>
            <person name="Jeske O."/>
            <person name="Meyerdierks A."/>
            <person name="Storesund J.E."/>
            <person name="Kallscheuer N."/>
            <person name="Luecker S."/>
            <person name="Lage O.M."/>
            <person name="Pohl T."/>
            <person name="Merkel B.J."/>
            <person name="Hornburger P."/>
            <person name="Mueller R.-W."/>
            <person name="Bruemmer F."/>
            <person name="Labrenz M."/>
            <person name="Spormann A.M."/>
            <person name="Op den Camp H."/>
            <person name="Overmann J."/>
            <person name="Amann R."/>
            <person name="Jetten M.S.M."/>
            <person name="Mascher T."/>
            <person name="Medema M.H."/>
            <person name="Devos D.P."/>
            <person name="Kaster A.-K."/>
            <person name="Ovreas L."/>
            <person name="Rohde M."/>
            <person name="Galperin M.Y."/>
            <person name="Jogler C."/>
        </authorList>
    </citation>
    <scope>NUCLEOTIDE SEQUENCE [LARGE SCALE GENOMIC DNA]</scope>
    <source>
        <strain evidence="1 2">Mal52</strain>
    </source>
</reference>
<dbReference type="AlphaFoldDB" id="A0A517ZL88"/>
<accession>A0A517ZL88</accession>
<name>A0A517ZL88_9PLAN</name>